<dbReference type="KEGG" id="cbw:RR42_s0650"/>
<evidence type="ECO:0000313" key="2">
    <source>
        <dbReference type="Proteomes" id="UP000031843"/>
    </source>
</evidence>
<keyword evidence="2" id="KW-1185">Reference proteome</keyword>
<dbReference type="Proteomes" id="UP000031843">
    <property type="component" value="Chromosome secondary"/>
</dbReference>
<proteinExistence type="predicted"/>
<dbReference type="SUPFAM" id="SSF52833">
    <property type="entry name" value="Thioredoxin-like"/>
    <property type="match status" value="1"/>
</dbReference>
<dbReference type="InterPro" id="IPR036249">
    <property type="entry name" value="Thioredoxin-like_sf"/>
</dbReference>
<evidence type="ECO:0000313" key="1">
    <source>
        <dbReference type="EMBL" id="AJG22241.1"/>
    </source>
</evidence>
<dbReference type="InterPro" id="IPR039555">
    <property type="entry name" value="TraF/TrbB"/>
</dbReference>
<dbReference type="AlphaFoldDB" id="A0A0C4YNR8"/>
<dbReference type="Gene3D" id="3.40.30.10">
    <property type="entry name" value="Glutaredoxin"/>
    <property type="match status" value="1"/>
</dbReference>
<dbReference type="Pfam" id="PF13728">
    <property type="entry name" value="TraF"/>
    <property type="match status" value="1"/>
</dbReference>
<reference evidence="1 2" key="1">
    <citation type="journal article" date="2015" name="Genome Announc.">
        <title>Complete Genome Sequence of Cupriavidus basilensis 4G11, Isolated from the Oak Ridge Field Research Center Site.</title>
        <authorList>
            <person name="Ray J."/>
            <person name="Waters R.J."/>
            <person name="Skerker J.M."/>
            <person name="Kuehl J.V."/>
            <person name="Price M.N."/>
            <person name="Huang J."/>
            <person name="Chakraborty R."/>
            <person name="Arkin A.P."/>
            <person name="Deutschbauer A."/>
        </authorList>
    </citation>
    <scope>NUCLEOTIDE SEQUENCE [LARGE SCALE GENOMIC DNA]</scope>
    <source>
        <strain evidence="1">4G11</strain>
    </source>
</reference>
<organism evidence="1 2">
    <name type="scientific">Cupriavidus basilensis</name>
    <dbReference type="NCBI Taxonomy" id="68895"/>
    <lineage>
        <taxon>Bacteria</taxon>
        <taxon>Pseudomonadati</taxon>
        <taxon>Pseudomonadota</taxon>
        <taxon>Betaproteobacteria</taxon>
        <taxon>Burkholderiales</taxon>
        <taxon>Burkholderiaceae</taxon>
        <taxon>Cupriavidus</taxon>
    </lineage>
</organism>
<sequence>MAPIVPLSAFDSTKAINRHYERLKDIAVINPTERNVYAFHKFKAEMLDQSQRFTAVSQRVVWQSPDIDFNNINPFVSFAQTDIRNASYQGERDQVAAIAQEYGLLFFYRSDCSYCHIQAPVLADLAQRFGIQVIPVSLDGGPIPGFANWRPDNGIARRVSAGRGIEVTPTLYLVSRRTQEAIMLGSGVMGQDDIVRRILVFKTRSVDQQFDPRLSVGRPSTQR</sequence>
<gene>
    <name evidence="1" type="ORF">RR42_s0650</name>
</gene>
<protein>
    <submittedName>
        <fullName evidence="1">IncF plasmid conjugative transfer pilus assembly protein TraF</fullName>
    </submittedName>
</protein>
<dbReference type="STRING" id="68895.RR42_s0650"/>
<dbReference type="EMBL" id="CP010537">
    <property type="protein sequence ID" value="AJG22241.1"/>
    <property type="molecule type" value="Genomic_DNA"/>
</dbReference>
<accession>A0A0C4YNR8</accession>
<name>A0A0C4YNR8_9BURK</name>